<keyword evidence="3" id="KW-1185">Reference proteome</keyword>
<feature type="signal peptide" evidence="1">
    <location>
        <begin position="1"/>
        <end position="18"/>
    </location>
</feature>
<evidence type="ECO:0000313" key="2">
    <source>
        <dbReference type="EMBL" id="BCY27479.1"/>
    </source>
</evidence>
<name>A0ABN6HS74_9FLAO</name>
<evidence type="ECO:0000313" key="3">
    <source>
        <dbReference type="Proteomes" id="UP000825258"/>
    </source>
</evidence>
<proteinExistence type="predicted"/>
<dbReference type="EMBL" id="AP024749">
    <property type="protein sequence ID" value="BCY27479.1"/>
    <property type="molecule type" value="Genomic_DNA"/>
</dbReference>
<feature type="chain" id="PRO_5045314239" description="GLPGLI family protein" evidence="1">
    <location>
        <begin position="19"/>
        <end position="157"/>
    </location>
</feature>
<gene>
    <name evidence="2" type="ORF">KK2020170_03470</name>
</gene>
<dbReference type="Proteomes" id="UP000825258">
    <property type="component" value="Chromosome"/>
</dbReference>
<reference evidence="2 3" key="1">
    <citation type="submission" date="2021-06" db="EMBL/GenBank/DDBJ databases">
        <title>Whole genome sequences of Flavobacterium sp. KK2020170 and assembly.</title>
        <authorList>
            <person name="Kitahara K."/>
            <person name="Miyoshi S."/>
            <person name="Uesaka K."/>
        </authorList>
    </citation>
    <scope>NUCLEOTIDE SEQUENCE [LARGE SCALE GENOMIC DNA]</scope>
    <source>
        <strain evidence="2 3">KK2020170</strain>
    </source>
</reference>
<dbReference type="RefSeq" id="WP_221259097.1">
    <property type="nucleotide sequence ID" value="NZ_AP024749.1"/>
</dbReference>
<organism evidence="2 3">
    <name type="scientific">Flavobacterium okayamense</name>
    <dbReference type="NCBI Taxonomy" id="2830782"/>
    <lineage>
        <taxon>Bacteria</taxon>
        <taxon>Pseudomonadati</taxon>
        <taxon>Bacteroidota</taxon>
        <taxon>Flavobacteriia</taxon>
        <taxon>Flavobacteriales</taxon>
        <taxon>Flavobacteriaceae</taxon>
        <taxon>Flavobacterium</taxon>
    </lineage>
</organism>
<evidence type="ECO:0000256" key="1">
    <source>
        <dbReference type="SAM" id="SignalP"/>
    </source>
</evidence>
<protein>
    <recommendedName>
        <fullName evidence="4">GLPGLI family protein</fullName>
    </recommendedName>
</protein>
<sequence length="157" mass="18781">MKKTFLILILFFSTFTFGQTITDITKRDTIYIYFKEGVNQKKKEANKNSYSVLEEKCNYEFKFDNRNFINLSERKYLDLDKYDSKIKSDIKSVKKSFLRRNKDIIIDLNFIKKYGLEQTYFLIRTKKIYLIDSSETNCNKILLKEVAFGRVSYSAQE</sequence>
<evidence type="ECO:0008006" key="4">
    <source>
        <dbReference type="Google" id="ProtNLM"/>
    </source>
</evidence>
<keyword evidence="1" id="KW-0732">Signal</keyword>
<accession>A0ABN6HS74</accession>